<feature type="region of interest" description="Disordered" evidence="7">
    <location>
        <begin position="219"/>
        <end position="300"/>
    </location>
</feature>
<evidence type="ECO:0000256" key="6">
    <source>
        <dbReference type="PROSITE-ProRule" id="PRU00182"/>
    </source>
</evidence>
<keyword evidence="10" id="KW-1185">Reference proteome</keyword>
<evidence type="ECO:0000256" key="4">
    <source>
        <dbReference type="ARBA" id="ARBA00022980"/>
    </source>
</evidence>
<evidence type="ECO:0000313" key="9">
    <source>
        <dbReference type="EMBL" id="CEH18182.1"/>
    </source>
</evidence>
<dbReference type="GO" id="GO:0019843">
    <property type="term" value="F:rRNA binding"/>
    <property type="evidence" value="ECO:0007669"/>
    <property type="project" value="UniProtKB-KW"/>
</dbReference>
<feature type="domain" description="RNA-binding S4" evidence="8">
    <location>
        <begin position="147"/>
        <end position="209"/>
    </location>
</feature>
<evidence type="ECO:0000313" key="10">
    <source>
        <dbReference type="Proteomes" id="UP000054845"/>
    </source>
</evidence>
<dbReference type="Gene3D" id="3.10.290.10">
    <property type="entry name" value="RNA-binding S4 domain"/>
    <property type="match status" value="1"/>
</dbReference>
<dbReference type="Proteomes" id="UP000054845">
    <property type="component" value="Unassembled WGS sequence"/>
</dbReference>
<dbReference type="EMBL" id="CCYA01000270">
    <property type="protein sequence ID" value="CEH18182.1"/>
    <property type="molecule type" value="Genomic_DNA"/>
</dbReference>
<keyword evidence="4 9" id="KW-0689">Ribosomal protein</keyword>
<dbReference type="PROSITE" id="PS50889">
    <property type="entry name" value="S4"/>
    <property type="match status" value="1"/>
</dbReference>
<evidence type="ECO:0000256" key="2">
    <source>
        <dbReference type="ARBA" id="ARBA00022730"/>
    </source>
</evidence>
<dbReference type="GO" id="GO:0005763">
    <property type="term" value="C:mitochondrial small ribosomal subunit"/>
    <property type="evidence" value="ECO:0007669"/>
    <property type="project" value="TreeGrafter"/>
</dbReference>
<protein>
    <submittedName>
        <fullName evidence="9">37S RIBOSOMAL PROTEIN NAM9, MITOCHONDRIAL</fullName>
    </submittedName>
</protein>
<evidence type="ECO:0000259" key="8">
    <source>
        <dbReference type="SMART" id="SM00363"/>
    </source>
</evidence>
<dbReference type="STRING" id="401625.A0A0P1BQN6"/>
<keyword evidence="3 6" id="KW-0694">RNA-binding</keyword>
<dbReference type="OrthoDB" id="3356781at2759"/>
<feature type="compositionally biased region" description="Basic and acidic residues" evidence="7">
    <location>
        <begin position="243"/>
        <end position="285"/>
    </location>
</feature>
<dbReference type="PROSITE" id="PS00632">
    <property type="entry name" value="RIBOSOMAL_S4"/>
    <property type="match status" value="1"/>
</dbReference>
<feature type="region of interest" description="Disordered" evidence="7">
    <location>
        <begin position="109"/>
        <end position="128"/>
    </location>
</feature>
<feature type="region of interest" description="Disordered" evidence="7">
    <location>
        <begin position="366"/>
        <end position="399"/>
    </location>
</feature>
<evidence type="ECO:0000256" key="5">
    <source>
        <dbReference type="ARBA" id="ARBA00023274"/>
    </source>
</evidence>
<dbReference type="SUPFAM" id="SSF55174">
    <property type="entry name" value="Alpha-L RNA-binding motif"/>
    <property type="match status" value="1"/>
</dbReference>
<dbReference type="SMART" id="SM00363">
    <property type="entry name" value="S4"/>
    <property type="match status" value="1"/>
</dbReference>
<keyword evidence="5" id="KW-0687">Ribonucleoprotein</keyword>
<dbReference type="InterPro" id="IPR036986">
    <property type="entry name" value="S4_RNA-bd_sf"/>
</dbReference>
<dbReference type="PANTHER" id="PTHR11831:SF4">
    <property type="entry name" value="SMALL RIBOSOMAL SUBUNIT PROTEIN US4M"/>
    <property type="match status" value="1"/>
</dbReference>
<organism evidence="9 10">
    <name type="scientific">Ceraceosorus bombacis</name>
    <dbReference type="NCBI Taxonomy" id="401625"/>
    <lineage>
        <taxon>Eukaryota</taxon>
        <taxon>Fungi</taxon>
        <taxon>Dikarya</taxon>
        <taxon>Basidiomycota</taxon>
        <taxon>Ustilaginomycotina</taxon>
        <taxon>Exobasidiomycetes</taxon>
        <taxon>Ceraceosorales</taxon>
        <taxon>Ceraceosoraceae</taxon>
        <taxon>Ceraceosorus</taxon>
    </lineage>
</organism>
<evidence type="ECO:0000256" key="7">
    <source>
        <dbReference type="SAM" id="MobiDB-lite"/>
    </source>
</evidence>
<sequence>MRNARTFAHDLKGNKPRMAWSADNLYSLIARSTVPNFVRETTFRATALTMYQQRWRSKRLLRSYHGDWLPEKRFKRWFLPTALPALLRDAIPSSKSTAAGARDRLALSRSASSSASGKPLLPGFGHDEPSADQQMPVASLFVREIERRLDTAVFRACFARSVYEARSLVVHGHVNLNGFRMRNPNTLLNPGDLISVDPTSIPMLSPKLRTGLFRNGGSAAFGDDVATEPVKRTTRPVNAKNSKGKERAKEREQTKEVKEASSARDESKDVGKEEAAAKNLAEEHLPQQTQKKVQLSPRRPPLLPAGVEPLAWEYYVKNSPRVRSDLRRQRETARVGKDGFERERAKTKWGFRRAIRRGTLGIYSPGGRIAPYDVGVSPKTPGPKPLMGKTPHPSRTARP</sequence>
<proteinExistence type="inferred from homology"/>
<reference evidence="9 10" key="1">
    <citation type="submission" date="2014-09" db="EMBL/GenBank/DDBJ databases">
        <authorList>
            <person name="Magalhaes I.L.F."/>
            <person name="Oliveira U."/>
            <person name="Santos F.R."/>
            <person name="Vidigal T.H.D.A."/>
            <person name="Brescovit A.D."/>
            <person name="Santos A.J."/>
        </authorList>
    </citation>
    <scope>NUCLEOTIDE SEQUENCE [LARGE SCALE GENOMIC DNA]</scope>
</reference>
<evidence type="ECO:0000256" key="1">
    <source>
        <dbReference type="ARBA" id="ARBA00007465"/>
    </source>
</evidence>
<dbReference type="PANTHER" id="PTHR11831">
    <property type="entry name" value="30S 40S RIBOSOMAL PROTEIN"/>
    <property type="match status" value="1"/>
</dbReference>
<dbReference type="InterPro" id="IPR018079">
    <property type="entry name" value="Ribosomal_uS4_CS"/>
</dbReference>
<accession>A0A0P1BQN6</accession>
<dbReference type="InterPro" id="IPR002942">
    <property type="entry name" value="S4_RNA-bd"/>
</dbReference>
<dbReference type="GO" id="GO:0003735">
    <property type="term" value="F:structural constituent of ribosome"/>
    <property type="evidence" value="ECO:0007669"/>
    <property type="project" value="TreeGrafter"/>
</dbReference>
<comment type="similarity">
    <text evidence="1">Belongs to the universal ribosomal protein uS4 family.</text>
</comment>
<dbReference type="Pfam" id="PF01479">
    <property type="entry name" value="S4"/>
    <property type="match status" value="1"/>
</dbReference>
<name>A0A0P1BQN6_9BASI</name>
<dbReference type="AlphaFoldDB" id="A0A0P1BQN6"/>
<dbReference type="GO" id="GO:0042274">
    <property type="term" value="P:ribosomal small subunit biogenesis"/>
    <property type="evidence" value="ECO:0007669"/>
    <property type="project" value="TreeGrafter"/>
</dbReference>
<dbReference type="CDD" id="cd00165">
    <property type="entry name" value="S4"/>
    <property type="match status" value="1"/>
</dbReference>
<evidence type="ECO:0000256" key="3">
    <source>
        <dbReference type="ARBA" id="ARBA00022884"/>
    </source>
</evidence>
<keyword evidence="2 6" id="KW-0699">rRNA-binding</keyword>
<dbReference type="InterPro" id="IPR022801">
    <property type="entry name" value="Ribosomal_uS4"/>
</dbReference>